<proteinExistence type="predicted"/>
<reference evidence="2" key="1">
    <citation type="journal article" date="2023" name="G3 (Bethesda)">
        <title>A reference genome for the long-term kleptoplast-retaining sea slug Elysia crispata morphotype clarki.</title>
        <authorList>
            <person name="Eastman K.E."/>
            <person name="Pendleton A.L."/>
            <person name="Shaikh M.A."/>
            <person name="Suttiyut T."/>
            <person name="Ogas R."/>
            <person name="Tomko P."/>
            <person name="Gavelis G."/>
            <person name="Widhalm J.R."/>
            <person name="Wisecaver J.H."/>
        </authorList>
    </citation>
    <scope>NUCLEOTIDE SEQUENCE</scope>
    <source>
        <strain evidence="2">ECLA1</strain>
    </source>
</reference>
<keyword evidence="3" id="KW-1185">Reference proteome</keyword>
<comment type="caution">
    <text evidence="2">The sequence shown here is derived from an EMBL/GenBank/DDBJ whole genome shotgun (WGS) entry which is preliminary data.</text>
</comment>
<protein>
    <submittedName>
        <fullName evidence="2">Uncharacterized protein</fullName>
    </submittedName>
</protein>
<name>A0AAE1CZU0_9GAST</name>
<dbReference type="EMBL" id="JAWDGP010006072">
    <property type="protein sequence ID" value="KAK3747809.1"/>
    <property type="molecule type" value="Genomic_DNA"/>
</dbReference>
<accession>A0AAE1CZU0</accession>
<evidence type="ECO:0000256" key="1">
    <source>
        <dbReference type="SAM" id="MobiDB-lite"/>
    </source>
</evidence>
<sequence length="118" mass="13442">MHRPSNETESGVDSETDAANREGNIAYRRTGCRTCPIFQDSRREAFTVVYQFPTTRSTGEKPRVRGLTVEAMKRHLICFKTNGSYAMEVSRQTGEKHLWMVLMQMEDLAGRPTSLLRG</sequence>
<gene>
    <name evidence="2" type="ORF">RRG08_057353</name>
</gene>
<dbReference type="AlphaFoldDB" id="A0AAE1CZU0"/>
<organism evidence="2 3">
    <name type="scientific">Elysia crispata</name>
    <name type="common">lettuce slug</name>
    <dbReference type="NCBI Taxonomy" id="231223"/>
    <lineage>
        <taxon>Eukaryota</taxon>
        <taxon>Metazoa</taxon>
        <taxon>Spiralia</taxon>
        <taxon>Lophotrochozoa</taxon>
        <taxon>Mollusca</taxon>
        <taxon>Gastropoda</taxon>
        <taxon>Heterobranchia</taxon>
        <taxon>Euthyneura</taxon>
        <taxon>Panpulmonata</taxon>
        <taxon>Sacoglossa</taxon>
        <taxon>Placobranchoidea</taxon>
        <taxon>Plakobranchidae</taxon>
        <taxon>Elysia</taxon>
    </lineage>
</organism>
<evidence type="ECO:0000313" key="2">
    <source>
        <dbReference type="EMBL" id="KAK3747809.1"/>
    </source>
</evidence>
<evidence type="ECO:0000313" key="3">
    <source>
        <dbReference type="Proteomes" id="UP001283361"/>
    </source>
</evidence>
<feature type="region of interest" description="Disordered" evidence="1">
    <location>
        <begin position="1"/>
        <end position="25"/>
    </location>
</feature>
<dbReference type="Proteomes" id="UP001283361">
    <property type="component" value="Unassembled WGS sequence"/>
</dbReference>